<dbReference type="GO" id="GO:0008168">
    <property type="term" value="F:methyltransferase activity"/>
    <property type="evidence" value="ECO:0007669"/>
    <property type="project" value="UniProtKB-KW"/>
</dbReference>
<reference evidence="5 6" key="1">
    <citation type="submission" date="2016-05" db="EMBL/GenBank/DDBJ databases">
        <title>Microbial solvent formation.</title>
        <authorList>
            <person name="Poehlein A."/>
            <person name="Montoya Solano J.D."/>
            <person name="Flitsch S."/>
            <person name="Krabben P."/>
            <person name="Duerre P."/>
            <person name="Daniel R."/>
        </authorList>
    </citation>
    <scope>NUCLEOTIDE SEQUENCE [LARGE SCALE GENOMIC DNA]</scope>
    <source>
        <strain evidence="5 6">DSM 53</strain>
    </source>
</reference>
<protein>
    <submittedName>
        <fullName evidence="3">2-polyprenyl-3-methyl-5-hydroxy-6-metoxy-1, 4-benzoquinol methylase</fullName>
    </submittedName>
</protein>
<evidence type="ECO:0000313" key="1">
    <source>
        <dbReference type="EMBL" id="MBF7809943.1"/>
    </source>
</evidence>
<proteinExistence type="predicted"/>
<gene>
    <name evidence="4" type="ORF">BCD95_002285</name>
    <name evidence="5" type="ORF">CLBCK_32080</name>
    <name evidence="3" type="ORF">DFH45_003907</name>
    <name evidence="2" type="ORF">HF849_24545</name>
    <name evidence="1" type="ORF">IS491_14960</name>
</gene>
<evidence type="ECO:0000313" key="4">
    <source>
        <dbReference type="EMBL" id="NSB14026.1"/>
    </source>
</evidence>
<evidence type="ECO:0000313" key="7">
    <source>
        <dbReference type="Proteomes" id="UP000587880"/>
    </source>
</evidence>
<keyword evidence="3" id="KW-0808">Transferase</keyword>
<accession>A0A1S8S383</accession>
<keyword evidence="3" id="KW-0489">Methyltransferase</keyword>
<evidence type="ECO:0000313" key="6">
    <source>
        <dbReference type="Proteomes" id="UP000190973"/>
    </source>
</evidence>
<comment type="caution">
    <text evidence="5">The sequence shown here is derived from an EMBL/GenBank/DDBJ whole genome shotgun (WGS) entry which is preliminary data.</text>
</comment>
<evidence type="ECO:0000313" key="2">
    <source>
        <dbReference type="EMBL" id="NMF07845.1"/>
    </source>
</evidence>
<dbReference type="EMBL" id="LZZI01000063">
    <property type="protein sequence ID" value="OOM59889.1"/>
    <property type="molecule type" value="Genomic_DNA"/>
</dbReference>
<dbReference type="Proteomes" id="UP000587880">
    <property type="component" value="Unassembled WGS sequence"/>
</dbReference>
<reference evidence="2 7" key="2">
    <citation type="submission" date="2020-04" db="EMBL/GenBank/DDBJ databases">
        <authorList>
            <person name="Hitch T.C.A."/>
            <person name="Wylensek D."/>
            <person name="Clavel T."/>
        </authorList>
    </citation>
    <scope>NUCLEOTIDE SEQUENCE [LARGE SCALE GENOMIC DNA]</scope>
    <source>
        <strain evidence="2 7">WB01_NA02</strain>
    </source>
</reference>
<name>A0A1S8S383_CLOBE</name>
<dbReference type="EMBL" id="JABSXK010000001">
    <property type="protein sequence ID" value="NRV10944.1"/>
    <property type="molecule type" value="Genomic_DNA"/>
</dbReference>
<dbReference type="RefSeq" id="WP_017211057.1">
    <property type="nucleotide sequence ID" value="NZ_CP010086.2"/>
</dbReference>
<evidence type="ECO:0000313" key="5">
    <source>
        <dbReference type="EMBL" id="OOM59889.1"/>
    </source>
</evidence>
<dbReference type="Proteomes" id="UP000631418">
    <property type="component" value="Unassembled WGS sequence"/>
</dbReference>
<dbReference type="AlphaFoldDB" id="A0A1S8S383"/>
<evidence type="ECO:0000313" key="3">
    <source>
        <dbReference type="EMBL" id="NRV10944.1"/>
    </source>
</evidence>
<dbReference type="Proteomes" id="UP000190973">
    <property type="component" value="Unassembled WGS sequence"/>
</dbReference>
<reference evidence="3" key="3">
    <citation type="submission" date="2020-05" db="EMBL/GenBank/DDBJ databases">
        <title>Genomic insights into acetone-butanol-ethanol (ABE) fermentation by sequencing solventogenic clostridia strains.</title>
        <authorList>
            <person name="Brown S."/>
        </authorList>
    </citation>
    <scope>NUCLEOTIDE SEQUENCE</scope>
    <source>
        <strain evidence="4">DJ123</strain>
        <strain evidence="3">DJ126</strain>
    </source>
</reference>
<dbReference type="Proteomes" id="UP000821656">
    <property type="component" value="Unassembled WGS sequence"/>
</dbReference>
<dbReference type="GO" id="GO:0032259">
    <property type="term" value="P:methylation"/>
    <property type="evidence" value="ECO:0007669"/>
    <property type="project" value="UniProtKB-KW"/>
</dbReference>
<dbReference type="EMBL" id="JABTDW010000001">
    <property type="protein sequence ID" value="NSB14026.1"/>
    <property type="molecule type" value="Genomic_DNA"/>
</dbReference>
<dbReference type="Proteomes" id="UP000822184">
    <property type="component" value="Unassembled WGS sequence"/>
</dbReference>
<sequence length="56" mass="6972">MGNIIKIIMYSEIKKNKKSKIKLRVLEENILKYNYWLKVTHREDKIENYEEFLRAR</sequence>
<reference evidence="1" key="4">
    <citation type="submission" date="2020-11" db="EMBL/GenBank/DDBJ databases">
        <authorList>
            <person name="Thieme N."/>
            <person name="Liebl W."/>
            <person name="Zverlov V."/>
        </authorList>
    </citation>
    <scope>NUCLEOTIDE SEQUENCE</scope>
    <source>
        <strain evidence="1">NT08</strain>
    </source>
</reference>
<dbReference type="EMBL" id="JABAGD010000084">
    <property type="protein sequence ID" value="NMF07845.1"/>
    <property type="molecule type" value="Genomic_DNA"/>
</dbReference>
<organism evidence="5 6">
    <name type="scientific">Clostridium beijerinckii</name>
    <name type="common">Clostridium MP</name>
    <dbReference type="NCBI Taxonomy" id="1520"/>
    <lineage>
        <taxon>Bacteria</taxon>
        <taxon>Bacillati</taxon>
        <taxon>Bacillota</taxon>
        <taxon>Clostridia</taxon>
        <taxon>Eubacteriales</taxon>
        <taxon>Clostridiaceae</taxon>
        <taxon>Clostridium</taxon>
    </lineage>
</organism>
<dbReference type="EMBL" id="JADOEF010000001">
    <property type="protein sequence ID" value="MBF7809943.1"/>
    <property type="molecule type" value="Genomic_DNA"/>
</dbReference>